<dbReference type="SMART" id="SM00787">
    <property type="entry name" value="Spc7"/>
    <property type="match status" value="1"/>
</dbReference>
<dbReference type="Proteomes" id="UP000190831">
    <property type="component" value="Chromosome C"/>
</dbReference>
<feature type="domain" description="Spc7 kinetochore protein" evidence="3">
    <location>
        <begin position="474"/>
        <end position="788"/>
    </location>
</feature>
<evidence type="ECO:0000256" key="1">
    <source>
        <dbReference type="SAM" id="Coils"/>
    </source>
</evidence>
<evidence type="ECO:0000259" key="3">
    <source>
        <dbReference type="SMART" id="SM00787"/>
    </source>
</evidence>
<feature type="region of interest" description="Disordered" evidence="2">
    <location>
        <begin position="117"/>
        <end position="165"/>
    </location>
</feature>
<dbReference type="InterPro" id="IPR033338">
    <property type="entry name" value="Spc105/Spc7"/>
</dbReference>
<dbReference type="InterPro" id="IPR013253">
    <property type="entry name" value="Spc7_domain"/>
</dbReference>
<feature type="compositionally biased region" description="Polar residues" evidence="2">
    <location>
        <begin position="372"/>
        <end position="391"/>
    </location>
</feature>
<feature type="compositionally biased region" description="Polar residues" evidence="2">
    <location>
        <begin position="149"/>
        <end position="165"/>
    </location>
</feature>
<gene>
    <name evidence="4" type="ORF">LAFE_0C05468G</name>
</gene>
<keyword evidence="5" id="KW-1185">Reference proteome</keyword>
<accession>A0A1G4M9G7</accession>
<proteinExistence type="predicted"/>
<sequence>MSENDYGTDDPKGFRIAGQTKPFIVPGRSILKHNSIEISDDRENLTTSNIPSSVEQLGGNNIAEGNNTTSKINTVNLQSKLGRRVSFAPDVTLHRFDFVPQESVNFKEPRRKTSNFASVSLDGGSSQSNDDAASVLHGGEKESEISAPKPNSENEAMVRAQSSRADLGTFSETVSSAEHELISDQEVSMEITQLFSKHSAKPENKENKFTIQGNEPGASIVGNNDDSNSIASSAQQNHPESDSDESMDITALQRVVLNENNMNITESQVDFSSAIKDRASLNHIEALDEDGSDVSLTHSGHLHGLRQVAEETMEITKLHSPRKAVESFPKSAISSQSPDDQERNDKLEFRPSQMITSTQQSLPQKSYAAPKPNQNSSKHPFKSNSEANNASVLEVQSKRRKLNNGNIVEEPLRERSPNKKEGKATDEDLDFTVMERLSPIGLHDSSISRSKPLISDHVQITRELGPVTSDPEQLNVQNNRDAIEPISLQKFLTETGVNFTLENDISENLKTVKFDYLGDRDQCSASKVYDSLYADMPMLEIYAFCCKELIRRIRESKKLFKELERQVSESIPPLLFTEYFKSGSSVRKLMNEQIHLVKSYSRLEAKKVWYEWRSQHLRGIKSVLKENAMILKEEEDSITKHIKEATKVKNHVSEIKQALLREVSVAKEAPSCKSNVSNLQTRLRLEKMKEELKKNNINAENVDVLKTEYEKLKETISELSRKIADVKSDISAQSTNIKKHKLYTEHDYQKLQRTFATLEKLCGIQLLKFTGTKLTIDILVAKVQFEFDLTRLSDVKEVCATISDLHDDFGKILCKRLIREHLEKASDVFSFVKGFHEGFYASLPLIKEFKNLSTIFPTRLANDFEVNELFEIRLLDTSSKFKILCYLSLNDFINAVQQNHDNETKLRANIVYGQDITEALLKSHIKRRIGGFLPWLNSLTIDM</sequence>
<dbReference type="AlphaFoldDB" id="A0A1G4M9G7"/>
<dbReference type="GO" id="GO:0007094">
    <property type="term" value="P:mitotic spindle assembly checkpoint signaling"/>
    <property type="evidence" value="ECO:0007669"/>
    <property type="project" value="TreeGrafter"/>
</dbReference>
<name>A0A1G4M9G7_LACFM</name>
<organism evidence="4 5">
    <name type="scientific">Lachancea fermentati</name>
    <name type="common">Zygosaccharomyces fermentati</name>
    <dbReference type="NCBI Taxonomy" id="4955"/>
    <lineage>
        <taxon>Eukaryota</taxon>
        <taxon>Fungi</taxon>
        <taxon>Dikarya</taxon>
        <taxon>Ascomycota</taxon>
        <taxon>Saccharomycotina</taxon>
        <taxon>Saccharomycetes</taxon>
        <taxon>Saccharomycetales</taxon>
        <taxon>Saccharomycetaceae</taxon>
        <taxon>Lachancea</taxon>
    </lineage>
</organism>
<dbReference type="GO" id="GO:1990758">
    <property type="term" value="P:mitotic sister chromatid biorientation"/>
    <property type="evidence" value="ECO:0007669"/>
    <property type="project" value="TreeGrafter"/>
</dbReference>
<dbReference type="GO" id="GO:0000776">
    <property type="term" value="C:kinetochore"/>
    <property type="evidence" value="ECO:0007669"/>
    <property type="project" value="TreeGrafter"/>
</dbReference>
<feature type="compositionally biased region" description="Polar residues" evidence="2">
    <location>
        <begin position="117"/>
        <end position="131"/>
    </location>
</feature>
<dbReference type="PANTHER" id="PTHR28260">
    <property type="entry name" value="SPINDLE POLE BODY COMPONENT SPC105"/>
    <property type="match status" value="1"/>
</dbReference>
<feature type="compositionally biased region" description="Low complexity" evidence="2">
    <location>
        <begin position="223"/>
        <end position="237"/>
    </location>
</feature>
<dbReference type="Pfam" id="PF08317">
    <property type="entry name" value="Spc7"/>
    <property type="match status" value="1"/>
</dbReference>
<evidence type="ECO:0000313" key="4">
    <source>
        <dbReference type="EMBL" id="SCW00496.1"/>
    </source>
</evidence>
<feature type="compositionally biased region" description="Basic and acidic residues" evidence="2">
    <location>
        <begin position="410"/>
        <end position="426"/>
    </location>
</feature>
<evidence type="ECO:0000313" key="5">
    <source>
        <dbReference type="Proteomes" id="UP000190831"/>
    </source>
</evidence>
<dbReference type="OMA" id="HSFDFVP"/>
<dbReference type="EMBL" id="LT598485">
    <property type="protein sequence ID" value="SCW00496.1"/>
    <property type="molecule type" value="Genomic_DNA"/>
</dbReference>
<dbReference type="OrthoDB" id="5592879at2759"/>
<feature type="compositionally biased region" description="Basic and acidic residues" evidence="2">
    <location>
        <begin position="340"/>
        <end position="349"/>
    </location>
</feature>
<dbReference type="Pfam" id="PF18210">
    <property type="entry name" value="Knl1_RWD_C"/>
    <property type="match status" value="1"/>
</dbReference>
<dbReference type="GO" id="GO:0034501">
    <property type="term" value="P:protein localization to kinetochore"/>
    <property type="evidence" value="ECO:0007669"/>
    <property type="project" value="TreeGrafter"/>
</dbReference>
<protein>
    <submittedName>
        <fullName evidence="4">LAFE_0C05468g1_1</fullName>
    </submittedName>
</protein>
<keyword evidence="1" id="KW-0175">Coiled coil</keyword>
<feature type="region of interest" description="Disordered" evidence="2">
    <location>
        <begin position="317"/>
        <end position="427"/>
    </location>
</feature>
<dbReference type="STRING" id="4955.A0A1G4M9G7"/>
<feature type="region of interest" description="Disordered" evidence="2">
    <location>
        <begin position="197"/>
        <end position="247"/>
    </location>
</feature>
<dbReference type="InterPro" id="IPR040850">
    <property type="entry name" value="Knl1_RWD_C"/>
</dbReference>
<feature type="coiled-coil region" evidence="1">
    <location>
        <begin position="682"/>
        <end position="729"/>
    </location>
</feature>
<reference evidence="4 5" key="1">
    <citation type="submission" date="2016-03" db="EMBL/GenBank/DDBJ databases">
        <authorList>
            <person name="Devillers H."/>
        </authorList>
    </citation>
    <scope>NUCLEOTIDE SEQUENCE [LARGE SCALE GENOMIC DNA]</scope>
    <source>
        <strain evidence="4">CBS 6772</strain>
    </source>
</reference>
<dbReference type="PANTHER" id="PTHR28260:SF1">
    <property type="entry name" value="SPINDLE POLE BODY COMPONENT SPC105"/>
    <property type="match status" value="1"/>
</dbReference>
<evidence type="ECO:0000256" key="2">
    <source>
        <dbReference type="SAM" id="MobiDB-lite"/>
    </source>
</evidence>
<feature type="compositionally biased region" description="Polar residues" evidence="2">
    <location>
        <begin position="353"/>
        <end position="364"/>
    </location>
</feature>